<accession>A0A4C2EP25</accession>
<dbReference type="EMBL" id="BIXZ01000008">
    <property type="protein sequence ID" value="GCF15457.1"/>
    <property type="molecule type" value="Genomic_DNA"/>
</dbReference>
<dbReference type="InterPro" id="IPR000782">
    <property type="entry name" value="FAS1_domain"/>
</dbReference>
<dbReference type="GO" id="GO:0005615">
    <property type="term" value="C:extracellular space"/>
    <property type="evidence" value="ECO:0007669"/>
    <property type="project" value="TreeGrafter"/>
</dbReference>
<dbReference type="AlphaFoldDB" id="A0A4C2EP25"/>
<dbReference type="InterPro" id="IPR006311">
    <property type="entry name" value="TAT_signal"/>
</dbReference>
<organism evidence="2 3">
    <name type="scientific">Haloarcula mannanilytica</name>
    <dbReference type="NCBI Taxonomy" id="2509225"/>
    <lineage>
        <taxon>Archaea</taxon>
        <taxon>Methanobacteriati</taxon>
        <taxon>Methanobacteriota</taxon>
        <taxon>Stenosarchaea group</taxon>
        <taxon>Halobacteria</taxon>
        <taxon>Halobacteriales</taxon>
        <taxon>Haloarculaceae</taxon>
        <taxon>Haloarcula</taxon>
    </lineage>
</organism>
<dbReference type="SUPFAM" id="SSF82153">
    <property type="entry name" value="FAS1 domain"/>
    <property type="match status" value="1"/>
</dbReference>
<sequence>MKPTRRSILRSIGAGTAVAVGGVGAVSAAPPSEGETIVDIASSDRRFTILVEALGEAGLVGALDGNRQLTVVAPTNEAFRALLHELGVSKTELLHKDNLADILLYHVIPGRRKANSIANVSRLPTLNGENIEVDNVDGAVRLDDRADIVDTNNEASNGFVHAIDGVLLP</sequence>
<reference evidence="2 3" key="1">
    <citation type="submission" date="2019-02" db="EMBL/GenBank/DDBJ databases">
        <title>Haloarcula mannanilyticum sp. nov., a mannan degrading haloarchaeon isolated from commercial salt.</title>
        <authorList>
            <person name="Enomoto S."/>
            <person name="Shimane Y."/>
            <person name="Kamekura M."/>
            <person name="Ito T."/>
            <person name="Moriya O."/>
            <person name="Ihara K."/>
            <person name="Takahashi-Ando N."/>
            <person name="Fukushima Y."/>
            <person name="Yoshida Y."/>
            <person name="Usama R."/>
            <person name="Takai K."/>
            <person name="Minegishi H."/>
        </authorList>
    </citation>
    <scope>NUCLEOTIDE SEQUENCE [LARGE SCALE GENOMIC DNA]</scope>
    <source>
        <strain evidence="2 3">MD130-1</strain>
    </source>
</reference>
<dbReference type="PANTHER" id="PTHR10900:SF77">
    <property type="entry name" value="FI19380P1"/>
    <property type="match status" value="1"/>
</dbReference>
<name>A0A4C2EP25_9EURY</name>
<dbReference type="RefSeq" id="WP_200830961.1">
    <property type="nucleotide sequence ID" value="NZ_BIXZ01000008.1"/>
</dbReference>
<dbReference type="Gene3D" id="2.30.180.10">
    <property type="entry name" value="FAS1 domain"/>
    <property type="match status" value="1"/>
</dbReference>
<dbReference type="InterPro" id="IPR036378">
    <property type="entry name" value="FAS1_dom_sf"/>
</dbReference>
<dbReference type="PROSITE" id="PS51318">
    <property type="entry name" value="TAT"/>
    <property type="match status" value="1"/>
</dbReference>
<dbReference type="Proteomes" id="UP000304382">
    <property type="component" value="Unassembled WGS sequence"/>
</dbReference>
<keyword evidence="3" id="KW-1185">Reference proteome</keyword>
<dbReference type="OrthoDB" id="105895at2157"/>
<protein>
    <recommendedName>
        <fullName evidence="1">FAS1 domain-containing protein</fullName>
    </recommendedName>
</protein>
<gene>
    <name evidence="2" type="ORF">Harman_33920</name>
</gene>
<feature type="domain" description="FAS1" evidence="1">
    <location>
        <begin position="34"/>
        <end position="167"/>
    </location>
</feature>
<proteinExistence type="predicted"/>
<evidence type="ECO:0000259" key="1">
    <source>
        <dbReference type="PROSITE" id="PS50213"/>
    </source>
</evidence>
<dbReference type="PANTHER" id="PTHR10900">
    <property type="entry name" value="PERIOSTIN-RELATED"/>
    <property type="match status" value="1"/>
</dbReference>
<evidence type="ECO:0000313" key="3">
    <source>
        <dbReference type="Proteomes" id="UP000304382"/>
    </source>
</evidence>
<dbReference type="Pfam" id="PF02469">
    <property type="entry name" value="Fasciclin"/>
    <property type="match status" value="1"/>
</dbReference>
<dbReference type="FunFam" id="2.30.180.10:FF:000032">
    <property type="entry name" value="Fasciclin domain-containing protein, putative"/>
    <property type="match status" value="1"/>
</dbReference>
<evidence type="ECO:0000313" key="2">
    <source>
        <dbReference type="EMBL" id="GCF15457.1"/>
    </source>
</evidence>
<comment type="caution">
    <text evidence="2">The sequence shown here is derived from an EMBL/GenBank/DDBJ whole genome shotgun (WGS) entry which is preliminary data.</text>
</comment>
<dbReference type="InterPro" id="IPR050904">
    <property type="entry name" value="Adhesion/Biosynth-related"/>
</dbReference>
<dbReference type="PROSITE" id="PS50213">
    <property type="entry name" value="FAS1"/>
    <property type="match status" value="1"/>
</dbReference>
<dbReference type="SMART" id="SM00554">
    <property type="entry name" value="FAS1"/>
    <property type="match status" value="1"/>
</dbReference>